<dbReference type="RefSeq" id="WP_007643640.1">
    <property type="nucleotide sequence ID" value="NC_020514.1"/>
</dbReference>
<dbReference type="HOGENOM" id="CLU_1684895_0_0_6"/>
<sequence>MDKDTLELEKLSSEIKKLKAEIEYIKLPFLKKPQFWTVVPSIIVIALSYFGAQITEQHKEITRLQSEQVRLEAKQSEWKLFFYRNSFNQIEKELQLGYLPGYINGIINSTEGSETVDRIINNPTKKSIGKFAYGVAMQVSEQAISKRKELVEERIK</sequence>
<accession>K7AE62</accession>
<evidence type="ECO:0000256" key="1">
    <source>
        <dbReference type="SAM" id="Phobius"/>
    </source>
</evidence>
<gene>
    <name evidence="2" type="ORF">C427_1959</name>
</gene>
<keyword evidence="1" id="KW-0472">Membrane</keyword>
<dbReference type="KEGG" id="gps:C427_1959"/>
<dbReference type="EMBL" id="CP003837">
    <property type="protein sequence ID" value="AGH44068.1"/>
    <property type="molecule type" value="Genomic_DNA"/>
</dbReference>
<keyword evidence="1" id="KW-0812">Transmembrane</keyword>
<organism evidence="2 3">
    <name type="scientific">Paraglaciecola psychrophila 170</name>
    <dbReference type="NCBI Taxonomy" id="1129794"/>
    <lineage>
        <taxon>Bacteria</taxon>
        <taxon>Pseudomonadati</taxon>
        <taxon>Pseudomonadota</taxon>
        <taxon>Gammaproteobacteria</taxon>
        <taxon>Alteromonadales</taxon>
        <taxon>Alteromonadaceae</taxon>
        <taxon>Paraglaciecola</taxon>
    </lineage>
</organism>
<proteinExistence type="predicted"/>
<dbReference type="AlphaFoldDB" id="K7AE62"/>
<dbReference type="Proteomes" id="UP000011864">
    <property type="component" value="Chromosome"/>
</dbReference>
<evidence type="ECO:0000313" key="3">
    <source>
        <dbReference type="Proteomes" id="UP000011864"/>
    </source>
</evidence>
<reference evidence="2 3" key="1">
    <citation type="journal article" date="2013" name="Genome Announc.">
        <title>Complete Genome Sequence of Glaciecola psychrophila Strain 170T.</title>
        <authorList>
            <person name="Yin J."/>
            <person name="Chen J."/>
            <person name="Liu G."/>
            <person name="Yu Y."/>
            <person name="Song L."/>
            <person name="Wang X."/>
            <person name="Qu X."/>
        </authorList>
    </citation>
    <scope>NUCLEOTIDE SEQUENCE [LARGE SCALE GENOMIC DNA]</scope>
    <source>
        <strain evidence="2 3">170</strain>
    </source>
</reference>
<feature type="transmembrane region" description="Helical" evidence="1">
    <location>
        <begin position="34"/>
        <end position="52"/>
    </location>
</feature>
<keyword evidence="3" id="KW-1185">Reference proteome</keyword>
<evidence type="ECO:0000313" key="2">
    <source>
        <dbReference type="EMBL" id="AGH44068.1"/>
    </source>
</evidence>
<name>K7AE62_9ALTE</name>
<keyword evidence="1" id="KW-1133">Transmembrane helix</keyword>
<dbReference type="PATRIC" id="fig|1129794.4.peg.1941"/>
<protein>
    <submittedName>
        <fullName evidence="2">Uncharacterized protein</fullName>
    </submittedName>
</protein>